<dbReference type="Gene3D" id="3.90.1200.10">
    <property type="match status" value="1"/>
</dbReference>
<reference evidence="5" key="1">
    <citation type="submission" date="2014-05" db="EMBL/GenBank/DDBJ databases">
        <title>The transcriptome of the halophilic microalga Tetraselmis sp. GSL018 isolated from the Great Salt Lake, Utah.</title>
        <authorList>
            <person name="Jinkerson R.E."/>
            <person name="D'Adamo S."/>
            <person name="Posewitz M.C."/>
        </authorList>
    </citation>
    <scope>NUCLEOTIDE SEQUENCE</scope>
    <source>
        <strain evidence="5">GSL018</strain>
    </source>
</reference>
<name>A0A061RBG4_9CHLO</name>
<organism evidence="5">
    <name type="scientific">Tetraselmis sp. GSL018</name>
    <dbReference type="NCBI Taxonomy" id="582737"/>
    <lineage>
        <taxon>Eukaryota</taxon>
        <taxon>Viridiplantae</taxon>
        <taxon>Chlorophyta</taxon>
        <taxon>core chlorophytes</taxon>
        <taxon>Chlorodendrophyceae</taxon>
        <taxon>Chlorodendrales</taxon>
        <taxon>Chlorodendraceae</taxon>
        <taxon>Tetraselmis</taxon>
    </lineage>
</organism>
<gene>
    <name evidence="5" type="primary">EKI</name>
    <name evidence="5" type="ORF">TSPGSL018_9799</name>
</gene>
<evidence type="ECO:0000256" key="4">
    <source>
        <dbReference type="SAM" id="MobiDB-lite"/>
    </source>
</evidence>
<dbReference type="Pfam" id="PF01633">
    <property type="entry name" value="Choline_kinase"/>
    <property type="match status" value="1"/>
</dbReference>
<feature type="region of interest" description="Disordered" evidence="4">
    <location>
        <begin position="284"/>
        <end position="311"/>
    </location>
</feature>
<sequence length="350" mass="38869">EPFTRYDILVELCRDVDLQAKSVCMEILPGWDTVQVQDQKAEVISGGVTNFLLKVIPPIGSSLAPVVVRIFGANTEQIIDRERELQDVLLLNANGFGAQIIGVFGNGRIEEFLEGQTLEQEQLQQRDVQSRISHRIAEFHSLTPLLRGRGRHQCSLWPRLEHWMSVVRGLSFEDGAKQRALSMLDLDEYQREISELRQVSEGTGMPLVMSHNDLLPGNIILLPEGTLQFIDFEYGGGQLPRLRSREPLQRVCRPGVQLRQLPVAEHPATLCPRVLGEVGRRRCSVRGRRDGPRAGGEPVRPLVPPPLGPVGCHPGEVLDDRLRLHSVLPPALSGVQTKEARSAGDGQGPF</sequence>
<dbReference type="PANTHER" id="PTHR22603:SF66">
    <property type="entry name" value="ETHANOLAMINE KINASE"/>
    <property type="match status" value="1"/>
</dbReference>
<feature type="non-terminal residue" evidence="5">
    <location>
        <position position="350"/>
    </location>
</feature>
<dbReference type="AlphaFoldDB" id="A0A061RBG4"/>
<feature type="region of interest" description="Disordered" evidence="4">
    <location>
        <begin position="329"/>
        <end position="350"/>
    </location>
</feature>
<proteinExistence type="inferred from homology"/>
<evidence type="ECO:0000256" key="2">
    <source>
        <dbReference type="ARBA" id="ARBA00038211"/>
    </source>
</evidence>
<evidence type="ECO:0000313" key="5">
    <source>
        <dbReference type="EMBL" id="JAC67985.1"/>
    </source>
</evidence>
<dbReference type="GO" id="GO:0005737">
    <property type="term" value="C:cytoplasm"/>
    <property type="evidence" value="ECO:0007669"/>
    <property type="project" value="TreeGrafter"/>
</dbReference>
<dbReference type="PANTHER" id="PTHR22603">
    <property type="entry name" value="CHOLINE/ETHANOALAMINE KINASE"/>
    <property type="match status" value="1"/>
</dbReference>
<feature type="non-terminal residue" evidence="5">
    <location>
        <position position="1"/>
    </location>
</feature>
<evidence type="ECO:0000256" key="3">
    <source>
        <dbReference type="ARBA" id="ARBA00038874"/>
    </source>
</evidence>
<dbReference type="EC" id="2.7.1.82" evidence="3"/>
<keyword evidence="5" id="KW-0808">Transferase</keyword>
<dbReference type="InterPro" id="IPR011009">
    <property type="entry name" value="Kinase-like_dom_sf"/>
</dbReference>
<dbReference type="Gene3D" id="3.30.200.20">
    <property type="entry name" value="Phosphorylase Kinase, domain 1"/>
    <property type="match status" value="1"/>
</dbReference>
<dbReference type="GO" id="GO:0006646">
    <property type="term" value="P:phosphatidylethanolamine biosynthetic process"/>
    <property type="evidence" value="ECO:0007669"/>
    <property type="project" value="TreeGrafter"/>
</dbReference>
<comment type="similarity">
    <text evidence="2">Belongs to the choline/ethanolamine kinase family.</text>
</comment>
<evidence type="ECO:0000256" key="1">
    <source>
        <dbReference type="ARBA" id="ARBA00037883"/>
    </source>
</evidence>
<dbReference type="GO" id="GO:0004305">
    <property type="term" value="F:ethanolamine kinase activity"/>
    <property type="evidence" value="ECO:0007669"/>
    <property type="project" value="UniProtKB-EC"/>
</dbReference>
<protein>
    <recommendedName>
        <fullName evidence="3">ethanolamine kinase</fullName>
        <ecNumber evidence="3">2.7.1.82</ecNumber>
    </recommendedName>
</protein>
<keyword evidence="5" id="KW-0418">Kinase</keyword>
<comment type="pathway">
    <text evidence="1">Phospholipid metabolism; phosphatidylethanolamine biosynthesis; phosphatidylethanolamine from ethanolamine: step 1/3.</text>
</comment>
<dbReference type="SUPFAM" id="SSF56112">
    <property type="entry name" value="Protein kinase-like (PK-like)"/>
    <property type="match status" value="1"/>
</dbReference>
<accession>A0A061RBG4</accession>
<dbReference type="EMBL" id="GBEZ01018451">
    <property type="protein sequence ID" value="JAC67985.1"/>
    <property type="molecule type" value="Transcribed_RNA"/>
</dbReference>